<dbReference type="KEGG" id="dcp:RN607_13515"/>
<keyword evidence="1" id="KW-0812">Transmembrane</keyword>
<dbReference type="EMBL" id="CP134880">
    <property type="protein sequence ID" value="WNM27203.1"/>
    <property type="molecule type" value="Genomic_DNA"/>
</dbReference>
<feature type="domain" description="Low molecular weight protein antigen 6 PH" evidence="2">
    <location>
        <begin position="65"/>
        <end position="128"/>
    </location>
</feature>
<dbReference type="Pfam" id="PF10756">
    <property type="entry name" value="bPH_6"/>
    <property type="match status" value="1"/>
</dbReference>
<evidence type="ECO:0000313" key="3">
    <source>
        <dbReference type="EMBL" id="WNM27203.1"/>
    </source>
</evidence>
<accession>A0AA96FCG0</accession>
<dbReference type="InterPro" id="IPR019692">
    <property type="entry name" value="CFP-6_PH"/>
</dbReference>
<evidence type="ECO:0000256" key="1">
    <source>
        <dbReference type="SAM" id="Phobius"/>
    </source>
</evidence>
<name>A0AA96FCG0_9MICO</name>
<feature type="transmembrane region" description="Helical" evidence="1">
    <location>
        <begin position="42"/>
        <end position="60"/>
    </location>
</feature>
<reference evidence="3" key="1">
    <citation type="submission" date="2023-09" db="EMBL/GenBank/DDBJ databases">
        <title>Demequina sp. a novel bacteria isolated from Capsicum annuum.</title>
        <authorList>
            <person name="Humaira Z."/>
            <person name="Lee J."/>
            <person name="Cho D."/>
        </authorList>
    </citation>
    <scope>NUCLEOTIDE SEQUENCE</scope>
    <source>
        <strain evidence="3">PMTSA13</strain>
    </source>
</reference>
<dbReference type="AlphaFoldDB" id="A0AA96FCG0"/>
<dbReference type="RefSeq" id="WP_313543132.1">
    <property type="nucleotide sequence ID" value="NZ_CP134880.1"/>
</dbReference>
<evidence type="ECO:0000259" key="2">
    <source>
        <dbReference type="Pfam" id="PF10756"/>
    </source>
</evidence>
<keyword evidence="1" id="KW-0472">Membrane</keyword>
<sequence length="158" mass="17527">MTRIGAVRVTLRGGWVQFVGLALCSAGFALVGWSMVDYSEDLVGEVMGWVIAIPSTFFMLRAPFVRVVADSGGVSIHGWASRRRIAWAQVAAVDSAVLQDRILWFSQAPVLTIVGRDEPLILQQIYHYEPREEPRPSGRVMRQVGQLREFLKASRVGG</sequence>
<organism evidence="3">
    <name type="scientific">Demequina capsici</name>
    <dbReference type="NCBI Taxonomy" id="3075620"/>
    <lineage>
        <taxon>Bacteria</taxon>
        <taxon>Bacillati</taxon>
        <taxon>Actinomycetota</taxon>
        <taxon>Actinomycetes</taxon>
        <taxon>Micrococcales</taxon>
        <taxon>Demequinaceae</taxon>
        <taxon>Demequina</taxon>
    </lineage>
</organism>
<gene>
    <name evidence="3" type="ORF">RN607_13515</name>
</gene>
<proteinExistence type="predicted"/>
<dbReference type="Proteomes" id="UP001303408">
    <property type="component" value="Chromosome"/>
</dbReference>
<keyword evidence="1" id="KW-1133">Transmembrane helix</keyword>
<feature type="transmembrane region" description="Helical" evidence="1">
    <location>
        <begin position="12"/>
        <end position="36"/>
    </location>
</feature>
<protein>
    <submittedName>
        <fullName evidence="3">PH domain-containing protein</fullName>
    </submittedName>
</protein>